<evidence type="ECO:0000256" key="3">
    <source>
        <dbReference type="ARBA" id="ARBA00022692"/>
    </source>
</evidence>
<dbReference type="EMBL" id="SRKZ01000002">
    <property type="protein sequence ID" value="TGD81167.1"/>
    <property type="molecule type" value="Genomic_DNA"/>
</dbReference>
<keyword evidence="8" id="KW-1185">Reference proteome</keyword>
<proteinExistence type="predicted"/>
<dbReference type="InterPro" id="IPR050833">
    <property type="entry name" value="Poly_Biosynth_Transport"/>
</dbReference>
<comment type="caution">
    <text evidence="7">The sequence shown here is derived from an EMBL/GenBank/DDBJ whole genome shotgun (WGS) entry which is preliminary data.</text>
</comment>
<comment type="subcellular location">
    <subcellularLocation>
        <location evidence="1">Cell membrane</location>
        <topology evidence="1">Multi-pass membrane protein</topology>
    </subcellularLocation>
</comment>
<dbReference type="PANTHER" id="PTHR30250">
    <property type="entry name" value="PST FAMILY PREDICTED COLANIC ACID TRANSPORTER"/>
    <property type="match status" value="1"/>
</dbReference>
<feature type="transmembrane region" description="Helical" evidence="6">
    <location>
        <begin position="273"/>
        <end position="293"/>
    </location>
</feature>
<evidence type="ECO:0000256" key="1">
    <source>
        <dbReference type="ARBA" id="ARBA00004651"/>
    </source>
</evidence>
<reference evidence="7 8" key="1">
    <citation type="submission" date="2019-04" db="EMBL/GenBank/DDBJ databases">
        <authorList>
            <person name="Feng G."/>
            <person name="Zhang J."/>
            <person name="Zhu H."/>
        </authorList>
    </citation>
    <scope>NUCLEOTIDE SEQUENCE [LARGE SCALE GENOMIC DNA]</scope>
    <source>
        <strain evidence="7 8">JCM 19491</strain>
    </source>
</reference>
<protein>
    <submittedName>
        <fullName evidence="7">Lipopolysaccharide biosynthesis protein</fullName>
    </submittedName>
</protein>
<feature type="transmembrane region" description="Helical" evidence="6">
    <location>
        <begin position="131"/>
        <end position="152"/>
    </location>
</feature>
<feature type="transmembrane region" description="Helical" evidence="6">
    <location>
        <begin position="339"/>
        <end position="360"/>
    </location>
</feature>
<dbReference type="AlphaFoldDB" id="A0A4Z0MPJ2"/>
<evidence type="ECO:0000313" key="7">
    <source>
        <dbReference type="EMBL" id="TGD81167.1"/>
    </source>
</evidence>
<dbReference type="GO" id="GO:0005886">
    <property type="term" value="C:plasma membrane"/>
    <property type="evidence" value="ECO:0007669"/>
    <property type="project" value="UniProtKB-SubCell"/>
</dbReference>
<feature type="transmembrane region" description="Helical" evidence="6">
    <location>
        <begin position="381"/>
        <end position="399"/>
    </location>
</feature>
<feature type="transmembrane region" description="Helical" evidence="6">
    <location>
        <begin position="164"/>
        <end position="185"/>
    </location>
</feature>
<dbReference type="OrthoDB" id="629958at2"/>
<dbReference type="PANTHER" id="PTHR30250:SF31">
    <property type="entry name" value="INNER MEMBRANE PROTEIN YGHQ"/>
    <property type="match status" value="1"/>
</dbReference>
<name>A0A4Z0MPJ2_9BACT</name>
<evidence type="ECO:0000256" key="2">
    <source>
        <dbReference type="ARBA" id="ARBA00022475"/>
    </source>
</evidence>
<sequence>MRHSTHTMGNSLNSKIASFLSNKHLMSLTGNLTVQAINILYFGLLFRYLKVEELGAYVFFNSILGLADSLRSGFVTTAFTRWYCGAAVKRAAEVMGSTWVISIAITVVFGILNLGAYLVSYPLANEGFNLFIKWSGVTMLFMLPSFVGMSVLQADQRFDKLLYLRSMQLSMSVLGLFGLLLLHKVNVTNVIYTNLFAAAITSLVILMAGYTRLGDIRYRSMECIKELAHFGKYSVGSQIGATLFRNSDTFIINFMLGPAALAVYNLAQRFMIIIELLVGSSVATAMPMLSVAYNKNDKAELRNILTKNVGIVTWVLLPIVGGTILLAEIPIYILGGSKYIGTEAANLLRIFMAMAILFPIDRFTGITLEVINKPRLNLIKVFMMLTINVAGDFAGIYLFDGIYGVAIASFPTVLSGFLFGYLLLRKDLSLSLTEMMRVGLAECKALLAKFLASFKRVQSV</sequence>
<evidence type="ECO:0000313" key="8">
    <source>
        <dbReference type="Proteomes" id="UP000298284"/>
    </source>
</evidence>
<keyword evidence="4 6" id="KW-1133">Transmembrane helix</keyword>
<gene>
    <name evidence="7" type="ORF">EU557_06235</name>
</gene>
<feature type="transmembrane region" description="Helical" evidence="6">
    <location>
        <begin position="191"/>
        <end position="211"/>
    </location>
</feature>
<evidence type="ECO:0000256" key="5">
    <source>
        <dbReference type="ARBA" id="ARBA00023136"/>
    </source>
</evidence>
<accession>A0A4Z0MPJ2</accession>
<evidence type="ECO:0000256" key="6">
    <source>
        <dbReference type="SAM" id="Phobius"/>
    </source>
</evidence>
<keyword evidence="5 6" id="KW-0472">Membrane</keyword>
<feature type="transmembrane region" description="Helical" evidence="6">
    <location>
        <begin position="405"/>
        <end position="424"/>
    </location>
</feature>
<organism evidence="7 8">
    <name type="scientific">Hymenobacter wooponensis</name>
    <dbReference type="NCBI Taxonomy" id="1525360"/>
    <lineage>
        <taxon>Bacteria</taxon>
        <taxon>Pseudomonadati</taxon>
        <taxon>Bacteroidota</taxon>
        <taxon>Cytophagia</taxon>
        <taxon>Cytophagales</taxon>
        <taxon>Hymenobacteraceae</taxon>
        <taxon>Hymenobacter</taxon>
    </lineage>
</organism>
<dbReference type="Pfam" id="PF13440">
    <property type="entry name" value="Polysacc_synt_3"/>
    <property type="match status" value="1"/>
</dbReference>
<evidence type="ECO:0000256" key="4">
    <source>
        <dbReference type="ARBA" id="ARBA00022989"/>
    </source>
</evidence>
<keyword evidence="3 6" id="KW-0812">Transmembrane</keyword>
<feature type="transmembrane region" description="Helical" evidence="6">
    <location>
        <begin position="314"/>
        <end position="333"/>
    </location>
</feature>
<keyword evidence="2" id="KW-1003">Cell membrane</keyword>
<dbReference type="Proteomes" id="UP000298284">
    <property type="component" value="Unassembled WGS sequence"/>
</dbReference>
<feature type="transmembrane region" description="Helical" evidence="6">
    <location>
        <begin position="250"/>
        <end position="267"/>
    </location>
</feature>
<feature type="transmembrane region" description="Helical" evidence="6">
    <location>
        <begin position="99"/>
        <end position="119"/>
    </location>
</feature>